<dbReference type="Proteomes" id="UP000663760">
    <property type="component" value="Chromosome 15"/>
</dbReference>
<dbReference type="EMBL" id="LR746278">
    <property type="protein sequence ID" value="CAA7408956.1"/>
    <property type="molecule type" value="Genomic_DNA"/>
</dbReference>
<gene>
    <name evidence="1" type="ORF">SI8410_15019634</name>
</gene>
<evidence type="ECO:0000313" key="2">
    <source>
        <dbReference type="Proteomes" id="UP000663760"/>
    </source>
</evidence>
<proteinExistence type="predicted"/>
<reference evidence="1" key="1">
    <citation type="submission" date="2020-02" db="EMBL/GenBank/DDBJ databases">
        <authorList>
            <person name="Scholz U."/>
            <person name="Mascher M."/>
            <person name="Fiebig A."/>
        </authorList>
    </citation>
    <scope>NUCLEOTIDE SEQUENCE</scope>
</reference>
<protein>
    <submittedName>
        <fullName evidence="1">Uncharacterized protein</fullName>
    </submittedName>
</protein>
<accession>A0A7I8LH01</accession>
<name>A0A7I8LH01_SPIIN</name>
<organism evidence="1 2">
    <name type="scientific">Spirodela intermedia</name>
    <name type="common">Intermediate duckweed</name>
    <dbReference type="NCBI Taxonomy" id="51605"/>
    <lineage>
        <taxon>Eukaryota</taxon>
        <taxon>Viridiplantae</taxon>
        <taxon>Streptophyta</taxon>
        <taxon>Embryophyta</taxon>
        <taxon>Tracheophyta</taxon>
        <taxon>Spermatophyta</taxon>
        <taxon>Magnoliopsida</taxon>
        <taxon>Liliopsida</taxon>
        <taxon>Araceae</taxon>
        <taxon>Lemnoideae</taxon>
        <taxon>Spirodela</taxon>
    </lineage>
</organism>
<sequence length="43" mass="4950">MLFWQHKVCEIVLISSMDVFNISMNIYAITSLASSQKRKMIAT</sequence>
<dbReference type="AlphaFoldDB" id="A0A7I8LH01"/>
<keyword evidence="2" id="KW-1185">Reference proteome</keyword>
<evidence type="ECO:0000313" key="1">
    <source>
        <dbReference type="EMBL" id="CAA7408956.1"/>
    </source>
</evidence>